<comment type="catalytic activity">
    <reaction evidence="7">
        <text>tRNA(Glu) + L-glutamate + ATP = L-glutamyl-tRNA(Glu) + AMP + diphosphate</text>
        <dbReference type="Rhea" id="RHEA:23540"/>
        <dbReference type="Rhea" id="RHEA-COMP:9663"/>
        <dbReference type="Rhea" id="RHEA-COMP:9680"/>
        <dbReference type="ChEBI" id="CHEBI:29985"/>
        <dbReference type="ChEBI" id="CHEBI:30616"/>
        <dbReference type="ChEBI" id="CHEBI:33019"/>
        <dbReference type="ChEBI" id="CHEBI:78442"/>
        <dbReference type="ChEBI" id="CHEBI:78520"/>
        <dbReference type="ChEBI" id="CHEBI:456215"/>
        <dbReference type="EC" id="6.1.1.17"/>
    </reaction>
</comment>
<protein>
    <recommendedName>
        <fullName evidence="7">Glutamate--tRNA ligase</fullName>
        <ecNumber evidence="7">6.1.1.17</ecNumber>
    </recommendedName>
    <alternativeName>
        <fullName evidence="7">Glutamyl-tRNA synthetase</fullName>
        <shortName evidence="7">GluRS</shortName>
    </alternativeName>
</protein>
<dbReference type="PANTHER" id="PTHR43311:SF2">
    <property type="entry name" value="GLUTAMATE--TRNA LIGASE, MITOCHONDRIAL-RELATED"/>
    <property type="match status" value="1"/>
</dbReference>
<evidence type="ECO:0000313" key="10">
    <source>
        <dbReference type="EMBL" id="AVM48203.1"/>
    </source>
</evidence>
<comment type="function">
    <text evidence="7">Catalyzes the attachment of glutamate to tRNA(Glu) in a two-step reaction: glutamate is first activated by ATP to form Glu-AMP and then transferred to the acceptor end of tRNA(Glu).</text>
</comment>
<evidence type="ECO:0000256" key="6">
    <source>
        <dbReference type="ARBA" id="ARBA00023146"/>
    </source>
</evidence>
<proteinExistence type="inferred from homology"/>
<dbReference type="InterPro" id="IPR001412">
    <property type="entry name" value="aa-tRNA-synth_I_CS"/>
</dbReference>
<comment type="subunit">
    <text evidence="7">Monomer.</text>
</comment>
<dbReference type="Pfam" id="PF19269">
    <property type="entry name" value="Anticodon_2"/>
    <property type="match status" value="1"/>
</dbReference>
<dbReference type="OrthoDB" id="9807503at2"/>
<feature type="short sequence motif" description="'KMSKS' region" evidence="7">
    <location>
        <begin position="303"/>
        <end position="307"/>
    </location>
</feature>
<dbReference type="HAMAP" id="MF_00022">
    <property type="entry name" value="Glu_tRNA_synth_type1"/>
    <property type="match status" value="1"/>
</dbReference>
<evidence type="ECO:0000256" key="5">
    <source>
        <dbReference type="ARBA" id="ARBA00022917"/>
    </source>
</evidence>
<dbReference type="EMBL" id="CP027228">
    <property type="protein sequence ID" value="AVM48203.1"/>
    <property type="molecule type" value="Genomic_DNA"/>
</dbReference>
<feature type="short sequence motif" description="'HIGH' region" evidence="7">
    <location>
        <begin position="40"/>
        <end position="50"/>
    </location>
</feature>
<organism evidence="10 11">
    <name type="scientific">Mogibacterium diversum</name>
    <dbReference type="NCBI Taxonomy" id="114527"/>
    <lineage>
        <taxon>Bacteria</taxon>
        <taxon>Bacillati</taxon>
        <taxon>Bacillota</taxon>
        <taxon>Clostridia</taxon>
        <taxon>Peptostreptococcales</taxon>
        <taxon>Anaerovoracaceae</taxon>
        <taxon>Mogibacterium</taxon>
    </lineage>
</organism>
<dbReference type="EC" id="6.1.1.17" evidence="7"/>
<dbReference type="PRINTS" id="PR00987">
    <property type="entry name" value="TRNASYNTHGLU"/>
</dbReference>
<evidence type="ECO:0000256" key="7">
    <source>
        <dbReference type="HAMAP-Rule" id="MF_00022"/>
    </source>
</evidence>
<dbReference type="InterPro" id="IPR049940">
    <property type="entry name" value="GluQ/Sye"/>
</dbReference>
<comment type="similarity">
    <text evidence="1 7">Belongs to the class-I aminoacyl-tRNA synthetase family. Glutamate--tRNA ligase type 1 subfamily.</text>
</comment>
<feature type="domain" description="Aminoacyl-tRNA synthetase class I anticodon-binding" evidence="9">
    <location>
        <begin position="514"/>
        <end position="554"/>
    </location>
</feature>
<evidence type="ECO:0000313" key="11">
    <source>
        <dbReference type="Proteomes" id="UP000237883"/>
    </source>
</evidence>
<dbReference type="Gene3D" id="1.10.10.350">
    <property type="match status" value="1"/>
</dbReference>
<reference evidence="11" key="1">
    <citation type="submission" date="2018-02" db="EMBL/GenBank/DDBJ databases">
        <authorList>
            <person name="Holder M.E."/>
            <person name="Ajami N.J."/>
            <person name="Petrosino J.F."/>
        </authorList>
    </citation>
    <scope>NUCLEOTIDE SEQUENCE [LARGE SCALE GENOMIC DNA]</scope>
    <source>
        <strain evidence="11">CCUG 47132</strain>
    </source>
</reference>
<evidence type="ECO:0000256" key="1">
    <source>
        <dbReference type="ARBA" id="ARBA00007894"/>
    </source>
</evidence>
<feature type="binding site" evidence="7">
    <location>
        <position position="306"/>
    </location>
    <ligand>
        <name>ATP</name>
        <dbReference type="ChEBI" id="CHEBI:30616"/>
    </ligand>
</feature>
<comment type="caution">
    <text evidence="7">Lacks conserved residue(s) required for the propagation of feature annotation.</text>
</comment>
<sequence>MNSIELSELIYPEIANDTDYEAMYPKRNLPEGAKVTRLGPSPTGFIHLGNLYGAFVDERLAHQSNGVFYLRIEDTDDKRFVENAVETIISSLAFFGIKFDEGVTEHGDVGSYGDYTQSHRGEIYRFYAKKLLAEGKAYPCFLTEEEISAIREKQEKEKIAPGIYAGWSKYRDWDKDPEIQKLVTDHIDAGDPFVIRLKSDGTPNATGEDIKRNKVVDGIRGTLDVPENFQDIVIIKTTGIPTYHFAHAVDDHLMRTTHVIRGEEWLPSLPIHVELFEKLGFELPVYCHTAQLMKIGEDGNKRKLSKRKDPELSLDYYRDQGYHPAAVREYLLTILNSNYEEWRMENPEADIDEFKFTTEKMSNSGALFDLDKLNDVSKEAMLHIPAYEIAEFLKDWSLEFAPEYSYIFDDMDLLVKILDLGRDEKKPRKDLVYARQIMEFISYFYDQSFKIVDEVPAEAEADKVKILGEYLSSYNHADTQEEWFNKIREIATNLGYAAKPKDYKKNPDDYKGHVGHVSTVIRLALVGRAQSPDVWAIQQIMGEDMVKARINRMIEEEK</sequence>
<dbReference type="AlphaFoldDB" id="A0A2S0L4M6"/>
<dbReference type="InterPro" id="IPR020058">
    <property type="entry name" value="Glu/Gln-tRNA-synth_Ib_cat-dom"/>
</dbReference>
<gene>
    <name evidence="7" type="primary">gltX</name>
    <name evidence="10" type="ORF">C5Q96_04825</name>
</gene>
<evidence type="ECO:0000259" key="8">
    <source>
        <dbReference type="Pfam" id="PF00749"/>
    </source>
</evidence>
<keyword evidence="2 7" id="KW-0436">Ligase</keyword>
<keyword evidence="5 7" id="KW-0648">Protein biosynthesis</keyword>
<dbReference type="InterPro" id="IPR008925">
    <property type="entry name" value="aa_tRNA-synth_I_cd-bd_sf"/>
</dbReference>
<dbReference type="KEGG" id="mdv:C5Q96_04825"/>
<dbReference type="Proteomes" id="UP000237883">
    <property type="component" value="Chromosome"/>
</dbReference>
<comment type="subcellular location">
    <subcellularLocation>
        <location evidence="7">Cytoplasm</location>
    </subcellularLocation>
</comment>
<dbReference type="GO" id="GO:0006424">
    <property type="term" value="P:glutamyl-tRNA aminoacylation"/>
    <property type="evidence" value="ECO:0007669"/>
    <property type="project" value="UniProtKB-UniRule"/>
</dbReference>
<dbReference type="GO" id="GO:0000049">
    <property type="term" value="F:tRNA binding"/>
    <property type="evidence" value="ECO:0007669"/>
    <property type="project" value="InterPro"/>
</dbReference>
<name>A0A2S0L4M6_9FIRM</name>
<dbReference type="GO" id="GO:0004818">
    <property type="term" value="F:glutamate-tRNA ligase activity"/>
    <property type="evidence" value="ECO:0007669"/>
    <property type="project" value="UniProtKB-UniRule"/>
</dbReference>
<dbReference type="PANTHER" id="PTHR43311">
    <property type="entry name" value="GLUTAMATE--TRNA LIGASE"/>
    <property type="match status" value="1"/>
</dbReference>
<dbReference type="SUPFAM" id="SSF48163">
    <property type="entry name" value="An anticodon-binding domain of class I aminoacyl-tRNA synthetases"/>
    <property type="match status" value="1"/>
</dbReference>
<feature type="domain" description="Glutamyl/glutaminyl-tRNA synthetase class Ib catalytic" evidence="8">
    <location>
        <begin position="35"/>
        <end position="374"/>
    </location>
</feature>
<keyword evidence="11" id="KW-1185">Reference proteome</keyword>
<dbReference type="GeneID" id="78391583"/>
<dbReference type="GO" id="GO:0005829">
    <property type="term" value="C:cytosol"/>
    <property type="evidence" value="ECO:0007669"/>
    <property type="project" value="TreeGrafter"/>
</dbReference>
<dbReference type="PROSITE" id="PS00178">
    <property type="entry name" value="AA_TRNA_LIGASE_I"/>
    <property type="match status" value="1"/>
</dbReference>
<dbReference type="InterPro" id="IPR020751">
    <property type="entry name" value="aa-tRNA-synth_I_codon-bd_sub2"/>
</dbReference>
<accession>A0A2S0L4M6</accession>
<dbReference type="GO" id="GO:0005524">
    <property type="term" value="F:ATP binding"/>
    <property type="evidence" value="ECO:0007669"/>
    <property type="project" value="UniProtKB-UniRule"/>
</dbReference>
<keyword evidence="4 7" id="KW-0067">ATP-binding</keyword>
<dbReference type="InterPro" id="IPR000924">
    <property type="entry name" value="Glu/Gln-tRNA-synth"/>
</dbReference>
<keyword evidence="7" id="KW-0963">Cytoplasm</keyword>
<keyword evidence="6 7" id="KW-0030">Aminoacyl-tRNA synthetase</keyword>
<dbReference type="RefSeq" id="WP_106057276.1">
    <property type="nucleotide sequence ID" value="NZ_CP027228.1"/>
</dbReference>
<dbReference type="InterPro" id="IPR045462">
    <property type="entry name" value="aa-tRNA-synth_I_cd-bd"/>
</dbReference>
<evidence type="ECO:0000256" key="2">
    <source>
        <dbReference type="ARBA" id="ARBA00022598"/>
    </source>
</evidence>
<evidence type="ECO:0000259" key="9">
    <source>
        <dbReference type="Pfam" id="PF19269"/>
    </source>
</evidence>
<dbReference type="InterPro" id="IPR004527">
    <property type="entry name" value="Glu-tRNA-ligase_bac/mito"/>
</dbReference>
<dbReference type="Pfam" id="PF00749">
    <property type="entry name" value="tRNA-synt_1c"/>
    <property type="match status" value="1"/>
</dbReference>
<evidence type="ECO:0000256" key="3">
    <source>
        <dbReference type="ARBA" id="ARBA00022741"/>
    </source>
</evidence>
<dbReference type="Gene3D" id="3.40.50.620">
    <property type="entry name" value="HUPs"/>
    <property type="match status" value="1"/>
</dbReference>
<evidence type="ECO:0000256" key="4">
    <source>
        <dbReference type="ARBA" id="ARBA00022840"/>
    </source>
</evidence>
<dbReference type="SUPFAM" id="SSF52374">
    <property type="entry name" value="Nucleotidylyl transferase"/>
    <property type="match status" value="1"/>
</dbReference>
<dbReference type="InterPro" id="IPR014729">
    <property type="entry name" value="Rossmann-like_a/b/a_fold"/>
</dbReference>
<keyword evidence="3 7" id="KW-0547">Nucleotide-binding</keyword>